<evidence type="ECO:0000256" key="2">
    <source>
        <dbReference type="SAM" id="Phobius"/>
    </source>
</evidence>
<proteinExistence type="predicted"/>
<name>A0ABR3DPJ9_NEUIN</name>
<protein>
    <submittedName>
        <fullName evidence="3">Uncharacterized protein</fullName>
    </submittedName>
</protein>
<dbReference type="EMBL" id="JAVLET010000001">
    <property type="protein sequence ID" value="KAL0474584.1"/>
    <property type="molecule type" value="Genomic_DNA"/>
</dbReference>
<keyword evidence="2" id="KW-0472">Membrane</keyword>
<sequence>MGKRAAGSAAAEPKPGANPGGVEPFPRPQPGPSYQPPHTDWIAVLSQKFLPSSKLRLPFFFPTRKSGASVACATSVFRRRHRCFRLHSTASAGIFLEWLMAASLVDLHGVIFFTHPKVITLAHSYFLFYYYVMRRYSHCLTLLRVGMNTKQNL</sequence>
<gene>
    <name evidence="3" type="ORF">QR685DRAFT_510285</name>
</gene>
<accession>A0ABR3DPJ9</accession>
<feature type="region of interest" description="Disordered" evidence="1">
    <location>
        <begin position="1"/>
        <end position="34"/>
    </location>
</feature>
<feature type="transmembrane region" description="Helical" evidence="2">
    <location>
        <begin position="111"/>
        <end position="132"/>
    </location>
</feature>
<keyword evidence="2" id="KW-0812">Transmembrane</keyword>
<feature type="transmembrane region" description="Helical" evidence="2">
    <location>
        <begin position="86"/>
        <end position="105"/>
    </location>
</feature>
<evidence type="ECO:0000313" key="4">
    <source>
        <dbReference type="Proteomes" id="UP001451303"/>
    </source>
</evidence>
<feature type="non-terminal residue" evidence="3">
    <location>
        <position position="153"/>
    </location>
</feature>
<dbReference type="Proteomes" id="UP001451303">
    <property type="component" value="Unassembled WGS sequence"/>
</dbReference>
<comment type="caution">
    <text evidence="3">The sequence shown here is derived from an EMBL/GenBank/DDBJ whole genome shotgun (WGS) entry which is preliminary data.</text>
</comment>
<keyword evidence="2" id="KW-1133">Transmembrane helix</keyword>
<keyword evidence="4" id="KW-1185">Reference proteome</keyword>
<reference evidence="3 4" key="1">
    <citation type="submission" date="2023-09" db="EMBL/GenBank/DDBJ databases">
        <title>Multi-omics analysis of a traditional fermented food reveals byproduct-associated fungal strains for waste-to-food upcycling.</title>
        <authorList>
            <consortium name="Lawrence Berkeley National Laboratory"/>
            <person name="Rekdal V.M."/>
            <person name="Villalobos-Escobedo J.M."/>
            <person name="Rodriguez-Valeron N."/>
            <person name="Garcia M.O."/>
            <person name="Vasquez D.P."/>
            <person name="Damayanti I."/>
            <person name="Sorensen P.M."/>
            <person name="Baidoo E.E."/>
            <person name="De Carvalho A.C."/>
            <person name="Riley R."/>
            <person name="Lipzen A."/>
            <person name="He G."/>
            <person name="Yan M."/>
            <person name="Haridas S."/>
            <person name="Daum C."/>
            <person name="Yoshinaga Y."/>
            <person name="Ng V."/>
            <person name="Grigoriev I.V."/>
            <person name="Munk R."/>
            <person name="Nuraida L."/>
            <person name="Wijaya C.H."/>
            <person name="Morales P.-C."/>
            <person name="Keasling J.D."/>
        </authorList>
    </citation>
    <scope>NUCLEOTIDE SEQUENCE [LARGE SCALE GENOMIC DNA]</scope>
    <source>
        <strain evidence="3 4">FGSC 2613</strain>
    </source>
</reference>
<evidence type="ECO:0000313" key="3">
    <source>
        <dbReference type="EMBL" id="KAL0474584.1"/>
    </source>
</evidence>
<organism evidence="3 4">
    <name type="scientific">Neurospora intermedia</name>
    <dbReference type="NCBI Taxonomy" id="5142"/>
    <lineage>
        <taxon>Eukaryota</taxon>
        <taxon>Fungi</taxon>
        <taxon>Dikarya</taxon>
        <taxon>Ascomycota</taxon>
        <taxon>Pezizomycotina</taxon>
        <taxon>Sordariomycetes</taxon>
        <taxon>Sordariomycetidae</taxon>
        <taxon>Sordariales</taxon>
        <taxon>Sordariaceae</taxon>
        <taxon>Neurospora</taxon>
    </lineage>
</organism>
<evidence type="ECO:0000256" key="1">
    <source>
        <dbReference type="SAM" id="MobiDB-lite"/>
    </source>
</evidence>
<feature type="compositionally biased region" description="Pro residues" evidence="1">
    <location>
        <begin position="25"/>
        <end position="34"/>
    </location>
</feature>